<keyword evidence="13" id="KW-1185">Reference proteome</keyword>
<sequence>MSAFEGILFGILGVLIIAATATIAPRLKVAGPLILVGIGILASYLPFIPTVAVNPEWILAGVLPPLLYSAAVSLPAVEFRRDFVPIAGLAVVLVFVSSITLGGFFLIVIPGLGLPLAIALGAILSPTDAVATAVAKRLGVSRRVTTMLEGESLLNDASSLVILKTAVAAFSLSAAGTSTAFSAVGEFAWAVIAAIIVGGLAGFLNLRVRSWLRGSATSTAVGFVVPFVAYIPTEAIGGSGLVAAVVAGIVTGQGAARWFTPEQRMSDHATWRTVELLLEGGVFLVMGLEMSEIVTGTATGQFGLAHGLAVAAAALGILLLVRTGFVTLLLRVQSLRAHPRRRHRLNEFAERIDAHEHTGSRRTGVLRRRLARMFADLDYYRASHLGWKHGTVIVWGGMRGVVTLAAAQTLPEDAPFRHFLIFVAFVVALSSLMLQGLTLPVVVRMLNLRDGEDSHLVGSEHEQIERELDRSVEHALALGSLSRRDGTPFAAEFARRVAPRYLRLSDMDDDEANDIIELRLALVRTRRARLISLSSDGTFGSASLRRALTELDATQLSLEIRLEGSD</sequence>
<organism evidence="12 13">
    <name type="scientific">Microbacterium sediminicola</name>
    <dbReference type="NCBI Taxonomy" id="415210"/>
    <lineage>
        <taxon>Bacteria</taxon>
        <taxon>Bacillati</taxon>
        <taxon>Actinomycetota</taxon>
        <taxon>Actinomycetes</taxon>
        <taxon>Micrococcales</taxon>
        <taxon>Microbacteriaceae</taxon>
        <taxon>Microbacterium</taxon>
    </lineage>
</organism>
<feature type="transmembrane region" description="Helical" evidence="10">
    <location>
        <begin position="57"/>
        <end position="77"/>
    </location>
</feature>
<dbReference type="Gene3D" id="6.10.140.1330">
    <property type="match status" value="1"/>
</dbReference>
<evidence type="ECO:0000256" key="3">
    <source>
        <dbReference type="ARBA" id="ARBA00022475"/>
    </source>
</evidence>
<keyword evidence="5 10" id="KW-1133">Transmembrane helix</keyword>
<evidence type="ECO:0000256" key="4">
    <source>
        <dbReference type="ARBA" id="ARBA00022692"/>
    </source>
</evidence>
<feature type="domain" description="Cation/H+ exchanger transmembrane" evidence="11">
    <location>
        <begin position="16"/>
        <end position="443"/>
    </location>
</feature>
<feature type="transmembrane region" description="Helical" evidence="10">
    <location>
        <begin position="237"/>
        <end position="259"/>
    </location>
</feature>
<dbReference type="EMBL" id="BAAAPL010000002">
    <property type="protein sequence ID" value="GAA1704920.1"/>
    <property type="molecule type" value="Genomic_DNA"/>
</dbReference>
<feature type="transmembrane region" description="Helical" evidence="10">
    <location>
        <begin position="89"/>
        <end position="110"/>
    </location>
</feature>
<feature type="transmembrane region" description="Helical" evidence="10">
    <location>
        <begin position="308"/>
        <end position="332"/>
    </location>
</feature>
<dbReference type="InterPro" id="IPR006153">
    <property type="entry name" value="Cation/H_exchanger_TM"/>
</dbReference>
<feature type="transmembrane region" description="Helical" evidence="10">
    <location>
        <begin position="419"/>
        <end position="443"/>
    </location>
</feature>
<dbReference type="Pfam" id="PF00999">
    <property type="entry name" value="Na_H_Exchanger"/>
    <property type="match status" value="1"/>
</dbReference>
<keyword evidence="4 10" id="KW-0812">Transmembrane</keyword>
<comment type="caution">
    <text evidence="12">The sequence shown here is derived from an EMBL/GenBank/DDBJ whole genome shotgun (WGS) entry which is preliminary data.</text>
</comment>
<feature type="transmembrane region" description="Helical" evidence="10">
    <location>
        <begin position="6"/>
        <end position="24"/>
    </location>
</feature>
<feature type="transmembrane region" description="Helical" evidence="10">
    <location>
        <begin position="271"/>
        <end position="288"/>
    </location>
</feature>
<evidence type="ECO:0000256" key="10">
    <source>
        <dbReference type="SAM" id="Phobius"/>
    </source>
</evidence>
<feature type="transmembrane region" description="Helical" evidence="10">
    <location>
        <begin position="211"/>
        <end position="231"/>
    </location>
</feature>
<name>A0ABN2IH87_9MICO</name>
<protein>
    <submittedName>
        <fullName evidence="12">Sodium:proton antiporter</fullName>
    </submittedName>
</protein>
<keyword evidence="3" id="KW-1003">Cell membrane</keyword>
<feature type="transmembrane region" description="Helical" evidence="10">
    <location>
        <begin position="160"/>
        <end position="181"/>
    </location>
</feature>
<evidence type="ECO:0000259" key="11">
    <source>
        <dbReference type="Pfam" id="PF00999"/>
    </source>
</evidence>
<dbReference type="RefSeq" id="WP_344072852.1">
    <property type="nucleotide sequence ID" value="NZ_BAAAPL010000002.1"/>
</dbReference>
<evidence type="ECO:0000256" key="1">
    <source>
        <dbReference type="ARBA" id="ARBA00004651"/>
    </source>
</evidence>
<keyword evidence="8 10" id="KW-0472">Membrane</keyword>
<evidence type="ECO:0000256" key="5">
    <source>
        <dbReference type="ARBA" id="ARBA00022989"/>
    </source>
</evidence>
<feature type="transmembrane region" description="Helical" evidence="10">
    <location>
        <begin position="116"/>
        <end position="139"/>
    </location>
</feature>
<accession>A0ABN2IH87</accession>
<evidence type="ECO:0000256" key="9">
    <source>
        <dbReference type="ARBA" id="ARBA00023201"/>
    </source>
</evidence>
<keyword evidence="2" id="KW-0813">Transport</keyword>
<feature type="transmembrane region" description="Helical" evidence="10">
    <location>
        <begin position="31"/>
        <end position="51"/>
    </location>
</feature>
<evidence type="ECO:0000256" key="2">
    <source>
        <dbReference type="ARBA" id="ARBA00022448"/>
    </source>
</evidence>
<proteinExistence type="predicted"/>
<evidence type="ECO:0000256" key="8">
    <source>
        <dbReference type="ARBA" id="ARBA00023136"/>
    </source>
</evidence>
<dbReference type="PANTHER" id="PTHR10110">
    <property type="entry name" value="SODIUM/HYDROGEN EXCHANGER"/>
    <property type="match status" value="1"/>
</dbReference>
<dbReference type="Proteomes" id="UP001501690">
    <property type="component" value="Unassembled WGS sequence"/>
</dbReference>
<evidence type="ECO:0000256" key="7">
    <source>
        <dbReference type="ARBA" id="ARBA00023065"/>
    </source>
</evidence>
<evidence type="ECO:0000256" key="6">
    <source>
        <dbReference type="ARBA" id="ARBA00023053"/>
    </source>
</evidence>
<keyword evidence="6" id="KW-0915">Sodium</keyword>
<evidence type="ECO:0000313" key="13">
    <source>
        <dbReference type="Proteomes" id="UP001501690"/>
    </source>
</evidence>
<reference evidence="12 13" key="1">
    <citation type="journal article" date="2019" name="Int. J. Syst. Evol. Microbiol.">
        <title>The Global Catalogue of Microorganisms (GCM) 10K type strain sequencing project: providing services to taxonomists for standard genome sequencing and annotation.</title>
        <authorList>
            <consortium name="The Broad Institute Genomics Platform"/>
            <consortium name="The Broad Institute Genome Sequencing Center for Infectious Disease"/>
            <person name="Wu L."/>
            <person name="Ma J."/>
        </authorList>
    </citation>
    <scope>NUCLEOTIDE SEQUENCE [LARGE SCALE GENOMIC DNA]</scope>
    <source>
        <strain evidence="12 13">JCM 15577</strain>
    </source>
</reference>
<keyword evidence="9" id="KW-0739">Sodium transport</keyword>
<feature type="transmembrane region" description="Helical" evidence="10">
    <location>
        <begin position="187"/>
        <end position="204"/>
    </location>
</feature>
<dbReference type="PANTHER" id="PTHR10110:SF86">
    <property type="entry name" value="SODIUM_HYDROGEN EXCHANGER 7"/>
    <property type="match status" value="1"/>
</dbReference>
<dbReference type="InterPro" id="IPR018422">
    <property type="entry name" value="Cation/H_exchanger_CPA1"/>
</dbReference>
<keyword evidence="7" id="KW-0406">Ion transport</keyword>
<evidence type="ECO:0000313" key="12">
    <source>
        <dbReference type="EMBL" id="GAA1704920.1"/>
    </source>
</evidence>
<comment type="subcellular location">
    <subcellularLocation>
        <location evidence="1">Cell membrane</location>
        <topology evidence="1">Multi-pass membrane protein</topology>
    </subcellularLocation>
</comment>
<gene>
    <name evidence="12" type="ORF">GCM10009808_23600</name>
</gene>